<reference evidence="1 2" key="1">
    <citation type="submission" date="2018-10" db="EMBL/GenBank/DDBJ databases">
        <title>Transmission dynamics of multidrug resistant bacteria on intensive care unit surfaces.</title>
        <authorList>
            <person name="D'Souza A.W."/>
            <person name="Potter R.F."/>
            <person name="Wallace M."/>
            <person name="Shupe A."/>
            <person name="Patel S."/>
            <person name="Sun S."/>
            <person name="Gul D."/>
            <person name="Kwon J.H."/>
            <person name="Andleeb S."/>
            <person name="Burnham C.-A.D."/>
            <person name="Dantas G."/>
        </authorList>
    </citation>
    <scope>NUCLEOTIDE SEQUENCE [LARGE SCALE GENOMIC DNA]</scope>
    <source>
        <strain evidence="1 2">AJ_385</strain>
    </source>
</reference>
<comment type="caution">
    <text evidence="1">The sequence shown here is derived from an EMBL/GenBank/DDBJ whole genome shotgun (WGS) entry which is preliminary data.</text>
</comment>
<dbReference type="Proteomes" id="UP000277537">
    <property type="component" value="Unassembled WGS sequence"/>
</dbReference>
<sequence>MNTKPIRKLPELKENQEWACEGGCDVVRPKKFENVFSESFANDGSSINRQSEFYFTCQNNHLLEVWCTDKSDSVMLPEEFYQEEASKVVQSNTIEESINLLSNDIDSIKDSFIEESFLTNDDAETLELLITRAIQLGELFATRDAKPQDVPKGFVLAPKEPTPKMIHSVAELHKENAFMTYVQIYKAMIDAQEQSHE</sequence>
<dbReference type="AlphaFoldDB" id="A0A3R9FLL0"/>
<organism evidence="1 2">
    <name type="scientific">Acinetobacter johnsonii</name>
    <dbReference type="NCBI Taxonomy" id="40214"/>
    <lineage>
        <taxon>Bacteria</taxon>
        <taxon>Pseudomonadati</taxon>
        <taxon>Pseudomonadota</taxon>
        <taxon>Gammaproteobacteria</taxon>
        <taxon>Moraxellales</taxon>
        <taxon>Moraxellaceae</taxon>
        <taxon>Acinetobacter</taxon>
    </lineage>
</organism>
<evidence type="ECO:0000313" key="1">
    <source>
        <dbReference type="EMBL" id="RSE13343.1"/>
    </source>
</evidence>
<dbReference type="EMBL" id="RHXE01000150">
    <property type="protein sequence ID" value="RSE13343.1"/>
    <property type="molecule type" value="Genomic_DNA"/>
</dbReference>
<name>A0A3R9FLL0_ACIJO</name>
<accession>A0A3R9FLL0</accession>
<proteinExistence type="predicted"/>
<gene>
    <name evidence="1" type="ORF">EGT73_19560</name>
</gene>
<protein>
    <submittedName>
        <fullName evidence="1">Uncharacterized protein</fullName>
    </submittedName>
</protein>
<evidence type="ECO:0000313" key="2">
    <source>
        <dbReference type="Proteomes" id="UP000277537"/>
    </source>
</evidence>
<dbReference type="RefSeq" id="WP_125275178.1">
    <property type="nucleotide sequence ID" value="NZ_JAOCHC010000008.1"/>
</dbReference>